<dbReference type="InterPro" id="IPR043502">
    <property type="entry name" value="DNA/RNA_pol_sf"/>
</dbReference>
<evidence type="ECO:0000259" key="1">
    <source>
        <dbReference type="PROSITE" id="PS50878"/>
    </source>
</evidence>
<evidence type="ECO:0000313" key="2">
    <source>
        <dbReference type="EMBL" id="GBP20885.1"/>
    </source>
</evidence>
<dbReference type="AlphaFoldDB" id="A0A4C1U3C8"/>
<name>A0A4C1U3C8_EUMVA</name>
<organism evidence="2 3">
    <name type="scientific">Eumeta variegata</name>
    <name type="common">Bagworm moth</name>
    <name type="synonym">Eumeta japonica</name>
    <dbReference type="NCBI Taxonomy" id="151549"/>
    <lineage>
        <taxon>Eukaryota</taxon>
        <taxon>Metazoa</taxon>
        <taxon>Ecdysozoa</taxon>
        <taxon>Arthropoda</taxon>
        <taxon>Hexapoda</taxon>
        <taxon>Insecta</taxon>
        <taxon>Pterygota</taxon>
        <taxon>Neoptera</taxon>
        <taxon>Endopterygota</taxon>
        <taxon>Lepidoptera</taxon>
        <taxon>Glossata</taxon>
        <taxon>Ditrysia</taxon>
        <taxon>Tineoidea</taxon>
        <taxon>Psychidae</taxon>
        <taxon>Oiketicinae</taxon>
        <taxon>Eumeta</taxon>
    </lineage>
</organism>
<dbReference type="SUPFAM" id="SSF56672">
    <property type="entry name" value="DNA/RNA polymerases"/>
    <property type="match status" value="1"/>
</dbReference>
<comment type="caution">
    <text evidence="2">The sequence shown here is derived from an EMBL/GenBank/DDBJ whole genome shotgun (WGS) entry which is preliminary data.</text>
</comment>
<dbReference type="OrthoDB" id="425681at2759"/>
<evidence type="ECO:0000313" key="3">
    <source>
        <dbReference type="Proteomes" id="UP000299102"/>
    </source>
</evidence>
<dbReference type="PROSITE" id="PS50878">
    <property type="entry name" value="RT_POL"/>
    <property type="match status" value="1"/>
</dbReference>
<accession>A0A4C1U3C8</accession>
<protein>
    <recommendedName>
        <fullName evidence="1">Reverse transcriptase domain-containing protein</fullName>
    </recommendedName>
</protein>
<dbReference type="PANTHER" id="PTHR47027">
    <property type="entry name" value="REVERSE TRANSCRIPTASE DOMAIN-CONTAINING PROTEIN"/>
    <property type="match status" value="1"/>
</dbReference>
<dbReference type="PANTHER" id="PTHR47027:SF20">
    <property type="entry name" value="REVERSE TRANSCRIPTASE-LIKE PROTEIN WITH RNA-DIRECTED DNA POLYMERASE DOMAIN"/>
    <property type="match status" value="1"/>
</dbReference>
<dbReference type="Pfam" id="PF00078">
    <property type="entry name" value="RVT_1"/>
    <property type="match status" value="1"/>
</dbReference>
<sequence>MVKDGLGLSVKCLLYADDQVIIAPSACGLQEMVNKMNDSVKKKGMKMNVSKTKMTVFQKGDPPHVLRFLRSMCGVSLKDKCRNSDVKLRCYLKKDVVTRIKRGMLRWFGHLKRMYESRLKKQIDRAKVRNGKVGKGRPRKFYSNHIGGMLK</sequence>
<feature type="domain" description="Reverse transcriptase" evidence="1">
    <location>
        <begin position="1"/>
        <end position="77"/>
    </location>
</feature>
<dbReference type="Proteomes" id="UP000299102">
    <property type="component" value="Unassembled WGS sequence"/>
</dbReference>
<keyword evidence="3" id="KW-1185">Reference proteome</keyword>
<dbReference type="GO" id="GO:0071897">
    <property type="term" value="P:DNA biosynthetic process"/>
    <property type="evidence" value="ECO:0007669"/>
    <property type="project" value="UniProtKB-ARBA"/>
</dbReference>
<reference evidence="2 3" key="1">
    <citation type="journal article" date="2019" name="Commun. Biol.">
        <title>The bagworm genome reveals a unique fibroin gene that provides high tensile strength.</title>
        <authorList>
            <person name="Kono N."/>
            <person name="Nakamura H."/>
            <person name="Ohtoshi R."/>
            <person name="Tomita M."/>
            <person name="Numata K."/>
            <person name="Arakawa K."/>
        </authorList>
    </citation>
    <scope>NUCLEOTIDE SEQUENCE [LARGE SCALE GENOMIC DNA]</scope>
</reference>
<gene>
    <name evidence="2" type="ORF">EVAR_80704_1</name>
</gene>
<proteinExistence type="predicted"/>
<dbReference type="InterPro" id="IPR000477">
    <property type="entry name" value="RT_dom"/>
</dbReference>
<dbReference type="EMBL" id="BGZK01000123">
    <property type="protein sequence ID" value="GBP20885.1"/>
    <property type="molecule type" value="Genomic_DNA"/>
</dbReference>
<dbReference type="STRING" id="151549.A0A4C1U3C8"/>